<evidence type="ECO:0000313" key="2">
    <source>
        <dbReference type="Proteomes" id="UP000279284"/>
    </source>
</evidence>
<sequence>MLQREVYFFGKLSQSRDFIVSDNLQADDKHFWDGWFGRCTSQDRLIPFTRKTFAAPRIWLFCIKLSDGMAYTGITALSADQTGRQYPFVLFCKPDSHSDLSDSISFIAEKTDFFRNTLNNGKCVIKNCFNAGTSHSSVLLSEPFRNYLSNSGDTGSFWQESESGRHIEHQGLPSCSLFNKLFGS</sequence>
<dbReference type="AlphaFoldDB" id="A0A1X3CS61"/>
<proteinExistence type="predicted"/>
<dbReference type="InterPro" id="IPR038225">
    <property type="entry name" value="TagF_sf"/>
</dbReference>
<dbReference type="NCBIfam" id="TIGR03373">
    <property type="entry name" value="VI_minor_4"/>
    <property type="match status" value="1"/>
</dbReference>
<dbReference type="STRING" id="493.BWD07_11090"/>
<gene>
    <name evidence="1" type="ORF">NCTC10296_00847</name>
</gene>
<accession>A0A1X3CS61</accession>
<organism evidence="1 2">
    <name type="scientific">Neisseria canis</name>
    <dbReference type="NCBI Taxonomy" id="493"/>
    <lineage>
        <taxon>Bacteria</taxon>
        <taxon>Pseudomonadati</taxon>
        <taxon>Pseudomonadota</taxon>
        <taxon>Betaproteobacteria</taxon>
        <taxon>Neisseriales</taxon>
        <taxon>Neisseriaceae</taxon>
        <taxon>Neisseria</taxon>
    </lineage>
</organism>
<dbReference type="EMBL" id="LR134313">
    <property type="protein sequence ID" value="VEF00424.1"/>
    <property type="molecule type" value="Genomic_DNA"/>
</dbReference>
<reference evidence="1 2" key="1">
    <citation type="submission" date="2018-12" db="EMBL/GenBank/DDBJ databases">
        <authorList>
            <consortium name="Pathogen Informatics"/>
        </authorList>
    </citation>
    <scope>NUCLEOTIDE SEQUENCE [LARGE SCALE GENOMIC DNA]</scope>
    <source>
        <strain evidence="1 2">NCTC10296</strain>
    </source>
</reference>
<keyword evidence="2" id="KW-1185">Reference proteome</keyword>
<dbReference type="Proteomes" id="UP000279284">
    <property type="component" value="Chromosome"/>
</dbReference>
<dbReference type="Gene3D" id="3.40.1730.10">
    <property type="entry name" value="pa0076 domain"/>
    <property type="match status" value="1"/>
</dbReference>
<dbReference type="KEGG" id="nci:NCTC10296_00847"/>
<dbReference type="InterPro" id="IPR017748">
    <property type="entry name" value="TagF"/>
</dbReference>
<protein>
    <submittedName>
        <fullName evidence="1">Uncharacterized protein conserved in bacteria</fullName>
    </submittedName>
</protein>
<dbReference type="RefSeq" id="WP_085417473.1">
    <property type="nucleotide sequence ID" value="NZ_CAUJPY010000036.1"/>
</dbReference>
<evidence type="ECO:0000313" key="1">
    <source>
        <dbReference type="EMBL" id="VEF00424.1"/>
    </source>
</evidence>
<name>A0A1X3CS61_9NEIS</name>
<dbReference type="Pfam" id="PF09867">
    <property type="entry name" value="TagF_N"/>
    <property type="match status" value="1"/>
</dbReference>
<dbReference type="OrthoDB" id="9801841at2"/>